<gene>
    <name evidence="1" type="ORF">BDN72DRAFT_872269</name>
</gene>
<evidence type="ECO:0000313" key="2">
    <source>
        <dbReference type="Proteomes" id="UP000308600"/>
    </source>
</evidence>
<proteinExistence type="predicted"/>
<protein>
    <submittedName>
        <fullName evidence="1">Uncharacterized protein</fullName>
    </submittedName>
</protein>
<sequence>MADNGGNANPNGGNNNNPQQGGGNTGNAGNAGNGNAGNAGNAGNGNGNTGNNGNTNNGNGNTGNNGNNANGNGNASSQASSSSSGLFIPATAAAGGLTITQPPQTATSFYKIAPSQVITFGWNMTSVIATPTHLTVSAVCDNGNTYPVGPTDGVIAGTATGVTWNPFEWNQAHPELPLVQGNYQLTIWDDRGPNAARKGGFLVPNSALKFALYTTQPYTGLSDGWSCTTCSGALGSAATHPVVVGSVVMMMVMFLSGWSVIRSALRVH</sequence>
<dbReference type="Proteomes" id="UP000308600">
    <property type="component" value="Unassembled WGS sequence"/>
</dbReference>
<reference evidence="1 2" key="1">
    <citation type="journal article" date="2019" name="Nat. Ecol. Evol.">
        <title>Megaphylogeny resolves global patterns of mushroom evolution.</title>
        <authorList>
            <person name="Varga T."/>
            <person name="Krizsan K."/>
            <person name="Foldi C."/>
            <person name="Dima B."/>
            <person name="Sanchez-Garcia M."/>
            <person name="Sanchez-Ramirez S."/>
            <person name="Szollosi G.J."/>
            <person name="Szarkandi J.G."/>
            <person name="Papp V."/>
            <person name="Albert L."/>
            <person name="Andreopoulos W."/>
            <person name="Angelini C."/>
            <person name="Antonin V."/>
            <person name="Barry K.W."/>
            <person name="Bougher N.L."/>
            <person name="Buchanan P."/>
            <person name="Buyck B."/>
            <person name="Bense V."/>
            <person name="Catcheside P."/>
            <person name="Chovatia M."/>
            <person name="Cooper J."/>
            <person name="Damon W."/>
            <person name="Desjardin D."/>
            <person name="Finy P."/>
            <person name="Geml J."/>
            <person name="Haridas S."/>
            <person name="Hughes K."/>
            <person name="Justo A."/>
            <person name="Karasinski D."/>
            <person name="Kautmanova I."/>
            <person name="Kiss B."/>
            <person name="Kocsube S."/>
            <person name="Kotiranta H."/>
            <person name="LaButti K.M."/>
            <person name="Lechner B.E."/>
            <person name="Liimatainen K."/>
            <person name="Lipzen A."/>
            <person name="Lukacs Z."/>
            <person name="Mihaltcheva S."/>
            <person name="Morgado L.N."/>
            <person name="Niskanen T."/>
            <person name="Noordeloos M.E."/>
            <person name="Ohm R.A."/>
            <person name="Ortiz-Santana B."/>
            <person name="Ovrebo C."/>
            <person name="Racz N."/>
            <person name="Riley R."/>
            <person name="Savchenko A."/>
            <person name="Shiryaev A."/>
            <person name="Soop K."/>
            <person name="Spirin V."/>
            <person name="Szebenyi C."/>
            <person name="Tomsovsky M."/>
            <person name="Tulloss R.E."/>
            <person name="Uehling J."/>
            <person name="Grigoriev I.V."/>
            <person name="Vagvolgyi C."/>
            <person name="Papp T."/>
            <person name="Martin F.M."/>
            <person name="Miettinen O."/>
            <person name="Hibbett D.S."/>
            <person name="Nagy L.G."/>
        </authorList>
    </citation>
    <scope>NUCLEOTIDE SEQUENCE [LARGE SCALE GENOMIC DNA]</scope>
    <source>
        <strain evidence="1 2">NL-1719</strain>
    </source>
</reference>
<accession>A0ACD3AD50</accession>
<name>A0ACD3AD50_9AGAR</name>
<evidence type="ECO:0000313" key="1">
    <source>
        <dbReference type="EMBL" id="TFK63583.1"/>
    </source>
</evidence>
<organism evidence="1 2">
    <name type="scientific">Pluteus cervinus</name>
    <dbReference type="NCBI Taxonomy" id="181527"/>
    <lineage>
        <taxon>Eukaryota</taxon>
        <taxon>Fungi</taxon>
        <taxon>Dikarya</taxon>
        <taxon>Basidiomycota</taxon>
        <taxon>Agaricomycotina</taxon>
        <taxon>Agaricomycetes</taxon>
        <taxon>Agaricomycetidae</taxon>
        <taxon>Agaricales</taxon>
        <taxon>Pluteineae</taxon>
        <taxon>Pluteaceae</taxon>
        <taxon>Pluteus</taxon>
    </lineage>
</organism>
<keyword evidence="2" id="KW-1185">Reference proteome</keyword>
<dbReference type="EMBL" id="ML208515">
    <property type="protein sequence ID" value="TFK63583.1"/>
    <property type="molecule type" value="Genomic_DNA"/>
</dbReference>